<reference evidence="1 2" key="1">
    <citation type="submission" date="2024-02" db="EMBL/GenBank/DDBJ databases">
        <title>Bacterial strain from lacustrine sediment.</title>
        <authorList>
            <person name="Petit C."/>
            <person name="Fadhlaoui K."/>
        </authorList>
    </citation>
    <scope>NUCLEOTIDE SEQUENCE [LARGE SCALE GENOMIC DNA]</scope>
    <source>
        <strain evidence="1 2">IPX-CK</strain>
    </source>
</reference>
<dbReference type="EMBL" id="CP146256">
    <property type="protein sequence ID" value="XAH72819.1"/>
    <property type="molecule type" value="Genomic_DNA"/>
</dbReference>
<organism evidence="1 2">
    <name type="scientific">Kineothrix sedimenti</name>
    <dbReference type="NCBI Taxonomy" id="3123317"/>
    <lineage>
        <taxon>Bacteria</taxon>
        <taxon>Bacillati</taxon>
        <taxon>Bacillota</taxon>
        <taxon>Clostridia</taxon>
        <taxon>Lachnospirales</taxon>
        <taxon>Lachnospiraceae</taxon>
        <taxon>Kineothrix</taxon>
    </lineage>
</organism>
<evidence type="ECO:0000313" key="2">
    <source>
        <dbReference type="Proteomes" id="UP001451571"/>
    </source>
</evidence>
<sequence>MEHKKSLLNSSALPITPQIELYIPTVGEILEDEKYYYNLVFSLCSTPSDYMVQLDDAGIDYTKITDYELFLMLFQMHKAQDFSLLFPKLDMSGFQICSNSETQEKVLYDEMSGIMLDSLITSQITDTLRLINGLKKHVVKPGNDEAKRYLLEKERKRLKRNANKPYKSQLENLVIALVNRAEFKYNYEEVMDLSIYKFNQSFNQIRTGINFHNTMRGIYAGTIDISKITDKASLSWISED</sequence>
<keyword evidence="2" id="KW-1185">Reference proteome</keyword>
<accession>A0ABZ3ERH7</accession>
<dbReference type="RefSeq" id="WP_342756432.1">
    <property type="nucleotide sequence ID" value="NZ_CP146256.1"/>
</dbReference>
<gene>
    <name evidence="1" type="ORF">V6984_15065</name>
</gene>
<dbReference type="Proteomes" id="UP001451571">
    <property type="component" value="Chromosome"/>
</dbReference>
<protein>
    <submittedName>
        <fullName evidence="1">Uncharacterized protein</fullName>
    </submittedName>
</protein>
<proteinExistence type="predicted"/>
<name>A0ABZ3ERH7_9FIRM</name>
<evidence type="ECO:0000313" key="1">
    <source>
        <dbReference type="EMBL" id="XAH72819.1"/>
    </source>
</evidence>